<evidence type="ECO:0000313" key="3">
    <source>
        <dbReference type="Proteomes" id="UP000467240"/>
    </source>
</evidence>
<protein>
    <submittedName>
        <fullName evidence="2">NAD(P)H-dependent oxidoreductase</fullName>
    </submittedName>
</protein>
<comment type="caution">
    <text evidence="2">The sequence shown here is derived from an EMBL/GenBank/DDBJ whole genome shotgun (WGS) entry which is preliminary data.</text>
</comment>
<dbReference type="SUPFAM" id="SSF52218">
    <property type="entry name" value="Flavoproteins"/>
    <property type="match status" value="1"/>
</dbReference>
<dbReference type="PANTHER" id="PTHR30543">
    <property type="entry name" value="CHROMATE REDUCTASE"/>
    <property type="match status" value="1"/>
</dbReference>
<dbReference type="Proteomes" id="UP000467240">
    <property type="component" value="Unassembled WGS sequence"/>
</dbReference>
<dbReference type="OrthoDB" id="9812295at2"/>
<feature type="domain" description="NADPH-dependent FMN reductase-like" evidence="1">
    <location>
        <begin position="7"/>
        <end position="151"/>
    </location>
</feature>
<dbReference type="EMBL" id="WBJZ01000022">
    <property type="protein sequence ID" value="KAB1653610.1"/>
    <property type="molecule type" value="Genomic_DNA"/>
</dbReference>
<dbReference type="InterPro" id="IPR005025">
    <property type="entry name" value="FMN_Rdtase-like_dom"/>
</dbReference>
<dbReference type="GO" id="GO:0005829">
    <property type="term" value="C:cytosol"/>
    <property type="evidence" value="ECO:0007669"/>
    <property type="project" value="TreeGrafter"/>
</dbReference>
<dbReference type="InterPro" id="IPR050712">
    <property type="entry name" value="NAD(P)H-dep_reductase"/>
</dbReference>
<evidence type="ECO:0000259" key="1">
    <source>
        <dbReference type="Pfam" id="PF03358"/>
    </source>
</evidence>
<name>A0A7J5BNJ8_9MICO</name>
<dbReference type="Pfam" id="PF03358">
    <property type="entry name" value="FMN_red"/>
    <property type="match status" value="1"/>
</dbReference>
<keyword evidence="3" id="KW-1185">Reference proteome</keyword>
<reference evidence="2 3" key="1">
    <citation type="submission" date="2019-09" db="EMBL/GenBank/DDBJ databases">
        <title>Phylogeny of genus Pseudoclavibacter and closely related genus.</title>
        <authorList>
            <person name="Li Y."/>
        </authorList>
    </citation>
    <scope>NUCLEOTIDE SEQUENCE [LARGE SCALE GENOMIC DNA]</scope>
    <source>
        <strain evidence="2 3">DSM 23821</strain>
    </source>
</reference>
<organism evidence="2 3">
    <name type="scientific">Pseudoclavibacter chungangensis</name>
    <dbReference type="NCBI Taxonomy" id="587635"/>
    <lineage>
        <taxon>Bacteria</taxon>
        <taxon>Bacillati</taxon>
        <taxon>Actinomycetota</taxon>
        <taxon>Actinomycetes</taxon>
        <taxon>Micrococcales</taxon>
        <taxon>Microbacteriaceae</taxon>
        <taxon>Pseudoclavibacter</taxon>
    </lineage>
</organism>
<dbReference type="AlphaFoldDB" id="A0A7J5BNJ8"/>
<sequence length="193" mass="21162">MPETFAVGTVVGSISKTSINRRLALALEKLGPEVGLELREIPIEPLPFYNRDYEEEGASYPAAATEFRERIAAADGILFVTTEYNRSVPGVLKNAIDWVSRPKTDAPMGGKPSYVVGTSRGSIGTALAQQHLRSPLFFLASPQLAQPEVFLRYTDGLINDEGEITNEATRDFLRSALQAFHAHLVLHVGHREA</sequence>
<dbReference type="PANTHER" id="PTHR30543:SF21">
    <property type="entry name" value="NAD(P)H-DEPENDENT FMN REDUCTASE LOT6"/>
    <property type="match status" value="1"/>
</dbReference>
<accession>A0A7J5BNJ8</accession>
<dbReference type="Gene3D" id="3.40.50.360">
    <property type="match status" value="1"/>
</dbReference>
<gene>
    <name evidence="2" type="ORF">F8O01_14790</name>
</gene>
<proteinExistence type="predicted"/>
<evidence type="ECO:0000313" key="2">
    <source>
        <dbReference type="EMBL" id="KAB1653610.1"/>
    </source>
</evidence>
<dbReference type="InterPro" id="IPR029039">
    <property type="entry name" value="Flavoprotein-like_sf"/>
</dbReference>
<dbReference type="GO" id="GO:0010181">
    <property type="term" value="F:FMN binding"/>
    <property type="evidence" value="ECO:0007669"/>
    <property type="project" value="TreeGrafter"/>
</dbReference>
<dbReference type="RefSeq" id="WP_158041726.1">
    <property type="nucleotide sequence ID" value="NZ_JACCFV010000001.1"/>
</dbReference>
<dbReference type="GO" id="GO:0016491">
    <property type="term" value="F:oxidoreductase activity"/>
    <property type="evidence" value="ECO:0007669"/>
    <property type="project" value="InterPro"/>
</dbReference>